<accession>A0ABY6GRV5</accession>
<keyword evidence="2" id="KW-0255">Endonuclease</keyword>
<organism evidence="2 3">
    <name type="scientific">Endozoicomonas euniceicola</name>
    <dbReference type="NCBI Taxonomy" id="1234143"/>
    <lineage>
        <taxon>Bacteria</taxon>
        <taxon>Pseudomonadati</taxon>
        <taxon>Pseudomonadota</taxon>
        <taxon>Gammaproteobacteria</taxon>
        <taxon>Oceanospirillales</taxon>
        <taxon>Endozoicomonadaceae</taxon>
        <taxon>Endozoicomonas</taxon>
    </lineage>
</organism>
<keyword evidence="2" id="KW-0540">Nuclease</keyword>
<feature type="domain" description="HNH nuclease" evidence="1">
    <location>
        <begin position="208"/>
        <end position="260"/>
    </location>
</feature>
<dbReference type="RefSeq" id="WP_262597245.1">
    <property type="nucleotide sequence ID" value="NZ_CP103300.1"/>
</dbReference>
<evidence type="ECO:0000313" key="2">
    <source>
        <dbReference type="EMBL" id="UYM15302.1"/>
    </source>
</evidence>
<dbReference type="Proteomes" id="UP001163255">
    <property type="component" value="Chromosome"/>
</dbReference>
<evidence type="ECO:0000313" key="3">
    <source>
        <dbReference type="Proteomes" id="UP001163255"/>
    </source>
</evidence>
<evidence type="ECO:0000259" key="1">
    <source>
        <dbReference type="SMART" id="SM00507"/>
    </source>
</evidence>
<name>A0ABY6GRV5_9GAMM</name>
<dbReference type="SMART" id="SM00507">
    <property type="entry name" value="HNHc"/>
    <property type="match status" value="1"/>
</dbReference>
<dbReference type="InterPro" id="IPR003615">
    <property type="entry name" value="HNH_nuc"/>
</dbReference>
<dbReference type="GO" id="GO:0004519">
    <property type="term" value="F:endonuclease activity"/>
    <property type="evidence" value="ECO:0007669"/>
    <property type="project" value="UniProtKB-KW"/>
</dbReference>
<sequence>MKLTVDFSALFRAVAPLNYAVDDFEIASQTTELDSVAKDLAIGQVLGGDIQLEDIDGSQGILNYDGHQVMLYIPDQYQKIVEVLHNGQQGRKVHVAECSTLESMRNSGRFSRYDVISRMDGLFPVFGIDPTTNRETSGEARLNVCKNCLKILNYRGFEVIPWVEKNAIVSQFDFEAFFETYSSFFKSLPEASETQTKAADYTPDWSAISSRYRRELDYHCEHCGVYLKDYTRLLHVHHINGNKTDNRRENLRGLCADCHKKQPHHGHLHVSRDDALTINTLRREQHKFDVFDYDRLQAFSDTALEGLNRKCRHYNLPTPDLGVMVKCSQKLVSIDLAWPRRKVAVLINPEDQPLLQATGWTVFTLGAAMKQFELFQNKVR</sequence>
<keyword evidence="2" id="KW-0378">Hydrolase</keyword>
<dbReference type="CDD" id="cd00085">
    <property type="entry name" value="HNHc"/>
    <property type="match status" value="1"/>
</dbReference>
<proteinExistence type="predicted"/>
<keyword evidence="3" id="KW-1185">Reference proteome</keyword>
<reference evidence="2" key="1">
    <citation type="submission" date="2022-10" db="EMBL/GenBank/DDBJ databases">
        <title>Completed Genome Sequence of two octocoral isolated bacterium, Endozoicomonas euniceicola EF212T and Endozoicomonas gorgoniicola PS125T.</title>
        <authorList>
            <person name="Chiou Y.-J."/>
            <person name="Chen Y.-H."/>
        </authorList>
    </citation>
    <scope>NUCLEOTIDE SEQUENCE</scope>
    <source>
        <strain evidence="2">EF212</strain>
    </source>
</reference>
<gene>
    <name evidence="2" type="ORF">NX720_20980</name>
</gene>
<protein>
    <submittedName>
        <fullName evidence="2">HNH endonuclease</fullName>
    </submittedName>
</protein>
<dbReference type="EMBL" id="CP103300">
    <property type="protein sequence ID" value="UYM15302.1"/>
    <property type="molecule type" value="Genomic_DNA"/>
</dbReference>